<dbReference type="AlphaFoldDB" id="A0A182ICA1"/>
<dbReference type="InterPro" id="IPR036770">
    <property type="entry name" value="Ankyrin_rpt-contain_sf"/>
</dbReference>
<dbReference type="SUPFAM" id="SSF48403">
    <property type="entry name" value="Ankyrin repeat"/>
    <property type="match status" value="1"/>
</dbReference>
<keyword evidence="2" id="KW-1185">Reference proteome</keyword>
<dbReference type="Proteomes" id="UP000075840">
    <property type="component" value="Unassembled WGS sequence"/>
</dbReference>
<dbReference type="PROSITE" id="PS50297">
    <property type="entry name" value="ANK_REP_REGION"/>
    <property type="match status" value="2"/>
</dbReference>
<dbReference type="SMART" id="SM00248">
    <property type="entry name" value="ANK"/>
    <property type="match status" value="3"/>
</dbReference>
<dbReference type="PANTHER" id="PTHR22677">
    <property type="entry name" value="ANKYRIN REPEAT DOMAIN-CONTAINING PROTEIN 60"/>
    <property type="match status" value="1"/>
</dbReference>
<reference evidence="1" key="1">
    <citation type="submission" date="2022-08" db="UniProtKB">
        <authorList>
            <consortium name="EnsemblMetazoa"/>
        </authorList>
    </citation>
    <scope>IDENTIFICATION</scope>
    <source>
        <strain evidence="1">Dongola</strain>
    </source>
</reference>
<evidence type="ECO:0000313" key="1">
    <source>
        <dbReference type="EnsemblMetazoa" id="AARA011218-PA"/>
    </source>
</evidence>
<dbReference type="EMBL" id="APCN01000787">
    <property type="status" value="NOT_ANNOTATED_CDS"/>
    <property type="molecule type" value="Genomic_DNA"/>
</dbReference>
<protein>
    <submittedName>
        <fullName evidence="1">Uncharacterized protein</fullName>
    </submittedName>
</protein>
<dbReference type="Pfam" id="PF12796">
    <property type="entry name" value="Ank_2"/>
    <property type="match status" value="1"/>
</dbReference>
<dbReference type="PANTHER" id="PTHR22677:SF4">
    <property type="entry name" value="USHER SYNDROME TYPE-1G PROTEIN-LIKE PROTEIN"/>
    <property type="match status" value="1"/>
</dbReference>
<proteinExistence type="predicted"/>
<name>A0A182ICA1_ANOAR</name>
<dbReference type="InterPro" id="IPR039323">
    <property type="entry name" value="ANKRD_45/46/60"/>
</dbReference>
<organism evidence="1 2">
    <name type="scientific">Anopheles arabiensis</name>
    <name type="common">Mosquito</name>
    <dbReference type="NCBI Taxonomy" id="7173"/>
    <lineage>
        <taxon>Eukaryota</taxon>
        <taxon>Metazoa</taxon>
        <taxon>Ecdysozoa</taxon>
        <taxon>Arthropoda</taxon>
        <taxon>Hexapoda</taxon>
        <taxon>Insecta</taxon>
        <taxon>Pterygota</taxon>
        <taxon>Neoptera</taxon>
        <taxon>Endopterygota</taxon>
        <taxon>Diptera</taxon>
        <taxon>Nematocera</taxon>
        <taxon>Culicoidea</taxon>
        <taxon>Culicidae</taxon>
        <taxon>Anophelinae</taxon>
        <taxon>Anopheles</taxon>
    </lineage>
</organism>
<sequence length="177" mass="19502">MGTTTRFHRAASTGNVLPLKEATRWDVNAPDENLLTPVLLAAANGKTDALTVLLKRGADLSRTDRSGSTALHLAAAAGHRQCVECLLSVNVNVFELNTAGRTALDMAKLHRQVEVAERLEQYQWQLANTNPARADQLRKRAAKQYEKLKQRYGTVIALNLGESFRALEEHTALEESV</sequence>
<dbReference type="Gene3D" id="1.25.40.20">
    <property type="entry name" value="Ankyrin repeat-containing domain"/>
    <property type="match status" value="1"/>
</dbReference>
<dbReference type="EnsemblMetazoa" id="AARA011218-RA">
    <property type="protein sequence ID" value="AARA011218-PA"/>
    <property type="gene ID" value="AARA011218"/>
</dbReference>
<evidence type="ECO:0000313" key="2">
    <source>
        <dbReference type="Proteomes" id="UP000075840"/>
    </source>
</evidence>
<dbReference type="VEuPathDB" id="VectorBase:AARA011218"/>
<accession>A0A182ICA1</accession>
<dbReference type="PROSITE" id="PS50088">
    <property type="entry name" value="ANK_REPEAT"/>
    <property type="match status" value="2"/>
</dbReference>
<dbReference type="InterPro" id="IPR002110">
    <property type="entry name" value="Ankyrin_rpt"/>
</dbReference>